<reference evidence="1" key="1">
    <citation type="journal article" date="2021" name="PeerJ">
        <title>Extensive microbial diversity within the chicken gut microbiome revealed by metagenomics and culture.</title>
        <authorList>
            <person name="Gilroy R."/>
            <person name="Ravi A."/>
            <person name="Getino M."/>
            <person name="Pursley I."/>
            <person name="Horton D.L."/>
            <person name="Alikhan N.F."/>
            <person name="Baker D."/>
            <person name="Gharbi K."/>
            <person name="Hall N."/>
            <person name="Watson M."/>
            <person name="Adriaenssens E.M."/>
            <person name="Foster-Nyarko E."/>
            <person name="Jarju S."/>
            <person name="Secka A."/>
            <person name="Antonio M."/>
            <person name="Oren A."/>
            <person name="Chaudhuri R.R."/>
            <person name="La Ragione R."/>
            <person name="Hildebrand F."/>
            <person name="Pallen M.J."/>
        </authorList>
    </citation>
    <scope>NUCLEOTIDE SEQUENCE</scope>
    <source>
        <strain evidence="1">5032</strain>
    </source>
</reference>
<protein>
    <submittedName>
        <fullName evidence="1">Uncharacterized protein</fullName>
    </submittedName>
</protein>
<sequence length="573" mass="67034">MLKWQEVFSKNGLPWQDAETLAEPLSCSTLPQLKAFLDAVHIRFCLVKPFQESKGYPLVEARELLPSFDNDMFEHKDLPGFAMVAFARQLHYFSEIFQYDKLHPVITEVEGVPCCPLENQVYHQNLETIASRLPRLHQDVFRQQFRLADTSLLDTYPALVPYLCSMDRAQVLALDAGRQFHLAGIFASFPSDIDSELKRFGIRIGKFVYGDNELYERNRMFVYQYLMELYGFPIVSERRTSSALFARKLHKMGERFILRVLGQTDRTITTYTADGENRRYPLLEKIALVRVDEDQEEAIARIDEGGFFLDRARRVIIIRITYRQHSFDQSNVRQDRALSVAFQEVLHPLTGQPLPGLNIIKDTTNMFLRLNDIVRGEFSGRIVYKRTEVVENTDTDEKRLKFLYAWLTKHQRRMISYSDEFFSNVSKVLSGYLYSPENDEVFGTVRELHREVCTRFSYIQQARRVRILEDLRLRTFKGTRISYRQMMREALEQLTDLKFEISTFFPDLVDAIMACVEGILSDRYMLRTYVEPPEERLSKAGLEIRRNYGKLVSLLDGFRAVRKARTHKDEVLS</sequence>
<gene>
    <name evidence="1" type="ORF">H9784_06440</name>
</gene>
<accession>A0A9D2HPJ3</accession>
<reference evidence="1" key="2">
    <citation type="submission" date="2021-04" db="EMBL/GenBank/DDBJ databases">
        <authorList>
            <person name="Gilroy R."/>
        </authorList>
    </citation>
    <scope>NUCLEOTIDE SEQUENCE</scope>
    <source>
        <strain evidence="1">5032</strain>
    </source>
</reference>
<name>A0A9D2HPJ3_9BACT</name>
<dbReference type="AlphaFoldDB" id="A0A9D2HPJ3"/>
<dbReference type="Proteomes" id="UP000823821">
    <property type="component" value="Unassembled WGS sequence"/>
</dbReference>
<proteinExistence type="predicted"/>
<evidence type="ECO:0000313" key="1">
    <source>
        <dbReference type="EMBL" id="HJA79188.1"/>
    </source>
</evidence>
<organism evidence="1 2">
    <name type="scientific">Candidatus Desulfovibrio intestinavium</name>
    <dbReference type="NCBI Taxonomy" id="2838534"/>
    <lineage>
        <taxon>Bacteria</taxon>
        <taxon>Pseudomonadati</taxon>
        <taxon>Thermodesulfobacteriota</taxon>
        <taxon>Desulfovibrionia</taxon>
        <taxon>Desulfovibrionales</taxon>
        <taxon>Desulfovibrionaceae</taxon>
        <taxon>Desulfovibrio</taxon>
    </lineage>
</organism>
<dbReference type="EMBL" id="DWZD01000040">
    <property type="protein sequence ID" value="HJA79188.1"/>
    <property type="molecule type" value="Genomic_DNA"/>
</dbReference>
<evidence type="ECO:0000313" key="2">
    <source>
        <dbReference type="Proteomes" id="UP000823821"/>
    </source>
</evidence>
<comment type="caution">
    <text evidence="1">The sequence shown here is derived from an EMBL/GenBank/DDBJ whole genome shotgun (WGS) entry which is preliminary data.</text>
</comment>